<name>A0A6L2JA51_TANCI</name>
<proteinExistence type="predicted"/>
<dbReference type="EMBL" id="BKCJ010000481">
    <property type="protein sequence ID" value="GEU33592.1"/>
    <property type="molecule type" value="Genomic_DNA"/>
</dbReference>
<comment type="caution">
    <text evidence="1">The sequence shown here is derived from an EMBL/GenBank/DDBJ whole genome shotgun (WGS) entry which is preliminary data.</text>
</comment>
<reference evidence="1" key="1">
    <citation type="journal article" date="2019" name="Sci. Rep.">
        <title>Draft genome of Tanacetum cinerariifolium, the natural source of mosquito coil.</title>
        <authorList>
            <person name="Yamashiro T."/>
            <person name="Shiraishi A."/>
            <person name="Satake H."/>
            <person name="Nakayama K."/>
        </authorList>
    </citation>
    <scope>NUCLEOTIDE SEQUENCE</scope>
</reference>
<organism evidence="1">
    <name type="scientific">Tanacetum cinerariifolium</name>
    <name type="common">Dalmatian daisy</name>
    <name type="synonym">Chrysanthemum cinerariifolium</name>
    <dbReference type="NCBI Taxonomy" id="118510"/>
    <lineage>
        <taxon>Eukaryota</taxon>
        <taxon>Viridiplantae</taxon>
        <taxon>Streptophyta</taxon>
        <taxon>Embryophyta</taxon>
        <taxon>Tracheophyta</taxon>
        <taxon>Spermatophyta</taxon>
        <taxon>Magnoliopsida</taxon>
        <taxon>eudicotyledons</taxon>
        <taxon>Gunneridae</taxon>
        <taxon>Pentapetalae</taxon>
        <taxon>asterids</taxon>
        <taxon>campanulids</taxon>
        <taxon>Asterales</taxon>
        <taxon>Asteraceae</taxon>
        <taxon>Asteroideae</taxon>
        <taxon>Anthemideae</taxon>
        <taxon>Anthemidinae</taxon>
        <taxon>Tanacetum</taxon>
    </lineage>
</organism>
<accession>A0A6L2JA51</accession>
<dbReference type="AlphaFoldDB" id="A0A6L2JA51"/>
<evidence type="ECO:0000313" key="1">
    <source>
        <dbReference type="EMBL" id="GEU33592.1"/>
    </source>
</evidence>
<protein>
    <submittedName>
        <fullName evidence="1">Uncharacterized protein</fullName>
    </submittedName>
</protein>
<gene>
    <name evidence="1" type="ORF">Tci_005570</name>
</gene>
<sequence length="110" mass="12665">MALPPTLYPLAKEDGYHPHCDIDFEEGCNLKHSFPEIIVTHITVVKTLLRKWMKLLEVKRRSFVKPQHRKTTNSVPSKSEHQVLISKWIQEIMVGTGMALLAFLVDIQES</sequence>